<feature type="region of interest" description="Disordered" evidence="1">
    <location>
        <begin position="300"/>
        <end position="338"/>
    </location>
</feature>
<evidence type="ECO:0000313" key="3">
    <source>
        <dbReference type="Proteomes" id="UP000655588"/>
    </source>
</evidence>
<feature type="region of interest" description="Disordered" evidence="1">
    <location>
        <begin position="203"/>
        <end position="223"/>
    </location>
</feature>
<name>A0A833RMR7_9HYME</name>
<evidence type="ECO:0000256" key="1">
    <source>
        <dbReference type="SAM" id="MobiDB-lite"/>
    </source>
</evidence>
<feature type="compositionally biased region" description="Basic and acidic residues" evidence="1">
    <location>
        <begin position="91"/>
        <end position="103"/>
    </location>
</feature>
<protein>
    <submittedName>
        <fullName evidence="2">Uncharacterized protein</fullName>
    </submittedName>
</protein>
<proteinExistence type="predicted"/>
<dbReference type="Proteomes" id="UP000655588">
    <property type="component" value="Unassembled WGS sequence"/>
</dbReference>
<evidence type="ECO:0000313" key="2">
    <source>
        <dbReference type="EMBL" id="KAF3422378.1"/>
    </source>
</evidence>
<reference evidence="2" key="1">
    <citation type="submission" date="2019-11" db="EMBL/GenBank/DDBJ databases">
        <title>The nuclear and mitochondrial genomes of Frieseomelitta varia - a highly eusocial stingless bee (Meliponini) with a permanently sterile worker caste.</title>
        <authorList>
            <person name="Freitas F.C.P."/>
            <person name="Lourenco A.P."/>
            <person name="Nunes F.M.F."/>
            <person name="Paschoal A.R."/>
            <person name="Abreu F.C.P."/>
            <person name="Barbin F.O."/>
            <person name="Bataglia L."/>
            <person name="Cardoso-Junior C.A.M."/>
            <person name="Cervoni M.S."/>
            <person name="Silva S.R."/>
            <person name="Dalarmi F."/>
            <person name="Del Lama M.A."/>
            <person name="Depintor T.S."/>
            <person name="Ferreira K.M."/>
            <person name="Goria P.S."/>
            <person name="Jaskot M.C."/>
            <person name="Lago D.C."/>
            <person name="Luna-Lucena D."/>
            <person name="Moda L.M."/>
            <person name="Nascimento L."/>
            <person name="Pedrino M."/>
            <person name="Rabico F.O."/>
            <person name="Sanches F.C."/>
            <person name="Santos D.E."/>
            <person name="Santos C.G."/>
            <person name="Vieira J."/>
            <person name="Lopes T.F."/>
            <person name="Barchuk A.R."/>
            <person name="Hartfelder K."/>
            <person name="Simoes Z.L.P."/>
            <person name="Bitondi M.M.G."/>
            <person name="Pinheiro D.G."/>
        </authorList>
    </citation>
    <scope>NUCLEOTIDE SEQUENCE</scope>
    <source>
        <strain evidence="2">USP_RPSP 00005682</strain>
        <tissue evidence="2">Whole individual</tissue>
    </source>
</reference>
<gene>
    <name evidence="2" type="ORF">E2986_09061</name>
</gene>
<keyword evidence="3" id="KW-1185">Reference proteome</keyword>
<organism evidence="2 3">
    <name type="scientific">Frieseomelitta varia</name>
    <dbReference type="NCBI Taxonomy" id="561572"/>
    <lineage>
        <taxon>Eukaryota</taxon>
        <taxon>Metazoa</taxon>
        <taxon>Ecdysozoa</taxon>
        <taxon>Arthropoda</taxon>
        <taxon>Hexapoda</taxon>
        <taxon>Insecta</taxon>
        <taxon>Pterygota</taxon>
        <taxon>Neoptera</taxon>
        <taxon>Endopterygota</taxon>
        <taxon>Hymenoptera</taxon>
        <taxon>Apocrita</taxon>
        <taxon>Aculeata</taxon>
        <taxon>Apoidea</taxon>
        <taxon>Anthophila</taxon>
        <taxon>Apidae</taxon>
        <taxon>Frieseomelitta</taxon>
    </lineage>
</organism>
<feature type="compositionally biased region" description="Low complexity" evidence="1">
    <location>
        <begin position="317"/>
        <end position="338"/>
    </location>
</feature>
<accession>A0A833RMR7</accession>
<dbReference type="EMBL" id="WNWW01000727">
    <property type="protein sequence ID" value="KAF3422378.1"/>
    <property type="molecule type" value="Genomic_DNA"/>
</dbReference>
<sequence>MLRLYSQPVIVDKDEYNGMAVSDHLLYAPPISTTGVSQKIYVGVGCSWALYDGVGVWPVAGAEEKWLGTEYGKRCYNSSGTAHHPTAGVPDMKENTDLRREPRENAPRYRWEKYSSSKPPNPLNCNCNSIENACSITLHPAFLNKSYILRNISMMTCNWVWLLTLCSLLVIAQSLPTNLADDAKKTEQTMRPKPKRAQEMLMFGNQQNRQPEKKPSASYTSTAEKRTLAASGLGGLKAALAEEEKPSHSNIPNNAVYDRDSFSPYDRSYDYGKVMMNDLGYEMPQVWDVPSYSRYYMNEDRRKRSEKSTGSTTVKPSTTSFQSPTSTQQSVQAQVKRR</sequence>
<dbReference type="AlphaFoldDB" id="A0A833RMR7"/>
<feature type="region of interest" description="Disordered" evidence="1">
    <location>
        <begin position="82"/>
        <end position="103"/>
    </location>
</feature>
<comment type="caution">
    <text evidence="2">The sequence shown here is derived from an EMBL/GenBank/DDBJ whole genome shotgun (WGS) entry which is preliminary data.</text>
</comment>